<comment type="caution">
    <text evidence="3">The sequence shown here is derived from an EMBL/GenBank/DDBJ whole genome shotgun (WGS) entry which is preliminary data.</text>
</comment>
<name>A0ABQ1PA23_9ENTE</name>
<dbReference type="CDD" id="cd05399">
    <property type="entry name" value="NT_Rel-Spo_like"/>
    <property type="match status" value="1"/>
</dbReference>
<dbReference type="SUPFAM" id="SSF81301">
    <property type="entry name" value="Nucleotidyltransferase"/>
    <property type="match status" value="1"/>
</dbReference>
<reference evidence="4" key="1">
    <citation type="journal article" date="2019" name="Int. J. Syst. Evol. Microbiol.">
        <title>The Global Catalogue of Microorganisms (GCM) 10K type strain sequencing project: providing services to taxonomists for standard genome sequencing and annotation.</title>
        <authorList>
            <consortium name="The Broad Institute Genomics Platform"/>
            <consortium name="The Broad Institute Genome Sequencing Center for Infectious Disease"/>
            <person name="Wu L."/>
            <person name="Ma J."/>
        </authorList>
    </citation>
    <scope>NUCLEOTIDE SEQUENCE [LARGE SCALE GENOMIC DNA]</scope>
    <source>
        <strain evidence="4">CGMCC 1.15942</strain>
    </source>
</reference>
<evidence type="ECO:0000313" key="4">
    <source>
        <dbReference type="Proteomes" id="UP000630615"/>
    </source>
</evidence>
<feature type="domain" description="RelA/SpoT" evidence="2">
    <location>
        <begin position="49"/>
        <end position="186"/>
    </location>
</feature>
<dbReference type="SMART" id="SM00954">
    <property type="entry name" value="RelA_SpoT"/>
    <property type="match status" value="1"/>
</dbReference>
<comment type="pathway">
    <text evidence="1">Purine metabolism; ppGpp biosynthesis; ppGpp from GTP: step 1/2.</text>
</comment>
<dbReference type="Proteomes" id="UP000630615">
    <property type="component" value="Unassembled WGS sequence"/>
</dbReference>
<accession>A0ABQ1PA23</accession>
<dbReference type="PANTHER" id="PTHR41773:SF1">
    <property type="entry name" value="RELA_SPOT DOMAIN-CONTAINING PROTEIN"/>
    <property type="match status" value="1"/>
</dbReference>
<dbReference type="Gene3D" id="1.10.287.860">
    <property type="entry name" value="Nucleotidyltransferase"/>
    <property type="match status" value="1"/>
</dbReference>
<dbReference type="Pfam" id="PF04607">
    <property type="entry name" value="RelA_SpoT"/>
    <property type="match status" value="1"/>
</dbReference>
<evidence type="ECO:0000313" key="3">
    <source>
        <dbReference type="EMBL" id="GGC93757.1"/>
    </source>
</evidence>
<dbReference type="InterPro" id="IPR007685">
    <property type="entry name" value="RelA_SpoT"/>
</dbReference>
<evidence type="ECO:0000259" key="2">
    <source>
        <dbReference type="SMART" id="SM00954"/>
    </source>
</evidence>
<dbReference type="PANTHER" id="PTHR41773">
    <property type="entry name" value="GTP PYROPHOSPHATASE-RELATED"/>
    <property type="match status" value="1"/>
</dbReference>
<sequence>MRELDDKKTEILKEYDKKHKVYESFAKQVENLLMILIQNDNIKISSIQSRVKEKQSLEKKIEKKQTVLSSEDKRSYKYNKLEDITDICGIRICTFYSDDVDKIADIIEREFLVDQGNSIDKRKAIEPDRFGYLSLHYIVSLSEERQCLSEYTSFSDCKFEIQIRSILQHTWAEIEHDLGYKSSVGIPKEIRRDFSRLSSLLELADKEFLSIRNKLDSYQEAVKGSLITGQDQNINIDRISIKKLMDSDFFTQHVDYLEKKLGLKTKYYSTSADIDDIVDALNYLDINTIDQLKYLLNKSKEMMILSLIDSDSIADRGIFFYCCYYLVIKNELGLEVLQEVYSRLGIGDRATKKRYAEFQKFYKKAATKTK</sequence>
<dbReference type="RefSeq" id="WP_088269842.1">
    <property type="nucleotide sequence ID" value="NZ_BMKI01000005.1"/>
</dbReference>
<evidence type="ECO:0000256" key="1">
    <source>
        <dbReference type="ARBA" id="ARBA00004976"/>
    </source>
</evidence>
<organism evidence="3 4">
    <name type="scientific">Enterococcus wangshanyuanii</name>
    <dbReference type="NCBI Taxonomy" id="2005703"/>
    <lineage>
        <taxon>Bacteria</taxon>
        <taxon>Bacillati</taxon>
        <taxon>Bacillota</taxon>
        <taxon>Bacilli</taxon>
        <taxon>Lactobacillales</taxon>
        <taxon>Enterococcaceae</taxon>
        <taxon>Enterococcus</taxon>
    </lineage>
</organism>
<keyword evidence="4" id="KW-1185">Reference proteome</keyword>
<dbReference type="InterPro" id="IPR043519">
    <property type="entry name" value="NT_sf"/>
</dbReference>
<protein>
    <recommendedName>
        <fullName evidence="2">RelA/SpoT domain-containing protein</fullName>
    </recommendedName>
</protein>
<proteinExistence type="predicted"/>
<gene>
    <name evidence="3" type="ORF">GCM10011573_24240</name>
</gene>
<dbReference type="EMBL" id="BMKI01000005">
    <property type="protein sequence ID" value="GGC93757.1"/>
    <property type="molecule type" value="Genomic_DNA"/>
</dbReference>
<dbReference type="Gene3D" id="3.30.460.10">
    <property type="entry name" value="Beta Polymerase, domain 2"/>
    <property type="match status" value="1"/>
</dbReference>